<organism evidence="1 2">
    <name type="scientific">Plakobranchus ocellatus</name>
    <dbReference type="NCBI Taxonomy" id="259542"/>
    <lineage>
        <taxon>Eukaryota</taxon>
        <taxon>Metazoa</taxon>
        <taxon>Spiralia</taxon>
        <taxon>Lophotrochozoa</taxon>
        <taxon>Mollusca</taxon>
        <taxon>Gastropoda</taxon>
        <taxon>Heterobranchia</taxon>
        <taxon>Euthyneura</taxon>
        <taxon>Panpulmonata</taxon>
        <taxon>Sacoglossa</taxon>
        <taxon>Placobranchoidea</taxon>
        <taxon>Plakobranchidae</taxon>
        <taxon>Plakobranchus</taxon>
    </lineage>
</organism>
<evidence type="ECO:0000313" key="1">
    <source>
        <dbReference type="EMBL" id="GFN89864.1"/>
    </source>
</evidence>
<accession>A0AAV3Z3Y3</accession>
<keyword evidence="2" id="KW-1185">Reference proteome</keyword>
<gene>
    <name evidence="1" type="ORF">PoB_001637000</name>
</gene>
<protein>
    <submittedName>
        <fullName evidence="1">Uncharacterized protein</fullName>
    </submittedName>
</protein>
<dbReference type="Proteomes" id="UP000735302">
    <property type="component" value="Unassembled WGS sequence"/>
</dbReference>
<sequence length="96" mass="10231">MSSTQLVIAGRLGSNLVSVAIPTPLQKGLQIIGLQAAGNQRGNHRWNIGGACSYTGARNQKLQEWFESSGGESALLTYARSDDFNIRGSLTARKPA</sequence>
<dbReference type="EMBL" id="BLXT01001969">
    <property type="protein sequence ID" value="GFN89864.1"/>
    <property type="molecule type" value="Genomic_DNA"/>
</dbReference>
<proteinExistence type="predicted"/>
<evidence type="ECO:0000313" key="2">
    <source>
        <dbReference type="Proteomes" id="UP000735302"/>
    </source>
</evidence>
<comment type="caution">
    <text evidence="1">The sequence shown here is derived from an EMBL/GenBank/DDBJ whole genome shotgun (WGS) entry which is preliminary data.</text>
</comment>
<name>A0AAV3Z3Y3_9GAST</name>
<dbReference type="AlphaFoldDB" id="A0AAV3Z3Y3"/>
<reference evidence="1 2" key="1">
    <citation type="journal article" date="2021" name="Elife">
        <title>Chloroplast acquisition without the gene transfer in kleptoplastic sea slugs, Plakobranchus ocellatus.</title>
        <authorList>
            <person name="Maeda T."/>
            <person name="Takahashi S."/>
            <person name="Yoshida T."/>
            <person name="Shimamura S."/>
            <person name="Takaki Y."/>
            <person name="Nagai Y."/>
            <person name="Toyoda A."/>
            <person name="Suzuki Y."/>
            <person name="Arimoto A."/>
            <person name="Ishii H."/>
            <person name="Satoh N."/>
            <person name="Nishiyama T."/>
            <person name="Hasebe M."/>
            <person name="Maruyama T."/>
            <person name="Minagawa J."/>
            <person name="Obokata J."/>
            <person name="Shigenobu S."/>
        </authorList>
    </citation>
    <scope>NUCLEOTIDE SEQUENCE [LARGE SCALE GENOMIC DNA]</scope>
</reference>